<evidence type="ECO:0000259" key="1">
    <source>
        <dbReference type="Pfam" id="PF02602"/>
    </source>
</evidence>
<proteinExistence type="predicted"/>
<dbReference type="SUPFAM" id="SSF69618">
    <property type="entry name" value="HemD-like"/>
    <property type="match status" value="1"/>
</dbReference>
<gene>
    <name evidence="2" type="ORF">CLEI1391_LOCUS12000</name>
</gene>
<accession>A0A7S0WU85</accession>
<dbReference type="GO" id="GO:0006782">
    <property type="term" value="P:protoporphyrinogen IX biosynthetic process"/>
    <property type="evidence" value="ECO:0007669"/>
    <property type="project" value="UniProtKB-UniPathway"/>
</dbReference>
<protein>
    <recommendedName>
        <fullName evidence="1">Tetrapyrrole biosynthesis uroporphyrinogen III synthase domain-containing protein</fullName>
    </recommendedName>
</protein>
<evidence type="ECO:0000313" key="2">
    <source>
        <dbReference type="EMBL" id="CAD8684822.1"/>
    </source>
</evidence>
<feature type="domain" description="Tetrapyrrole biosynthesis uroporphyrinogen III synthase" evidence="1">
    <location>
        <begin position="78"/>
        <end position="330"/>
    </location>
</feature>
<dbReference type="InterPro" id="IPR036108">
    <property type="entry name" value="4pyrrol_syn_uPrphyn_synt_sf"/>
</dbReference>
<dbReference type="GO" id="GO:0004852">
    <property type="term" value="F:uroporphyrinogen-III synthase activity"/>
    <property type="evidence" value="ECO:0007669"/>
    <property type="project" value="InterPro"/>
</dbReference>
<dbReference type="UniPathway" id="UPA00251">
    <property type="reaction ID" value="UER00320"/>
</dbReference>
<reference evidence="2" key="1">
    <citation type="submission" date="2021-01" db="EMBL/GenBank/DDBJ databases">
        <authorList>
            <person name="Corre E."/>
            <person name="Pelletier E."/>
            <person name="Niang G."/>
            <person name="Scheremetjew M."/>
            <person name="Finn R."/>
            <person name="Kale V."/>
            <person name="Holt S."/>
            <person name="Cochrane G."/>
            <person name="Meng A."/>
            <person name="Brown T."/>
            <person name="Cohen L."/>
        </authorList>
    </citation>
    <scope>NUCLEOTIDE SEQUENCE</scope>
    <source>
        <strain evidence="2">SAG 11-49</strain>
    </source>
</reference>
<dbReference type="Gene3D" id="3.40.50.10090">
    <property type="match status" value="2"/>
</dbReference>
<dbReference type="InterPro" id="IPR003754">
    <property type="entry name" value="4pyrrol_synth_uPrphyn_synth"/>
</dbReference>
<sequence>MHATVSPKCLRAERQGCLRNLRDTSRRFCHVRAVVQTSTPPQTYLVDESGRNPLDSPEEMPLLGKRILITAPRQYAHKLASRLMNAGARTLWVPGVTISTLTPGSAAQAEFDTSLRLLMQPGHGVTHIAFTSKNGIYAVLQRLGELQGGGVQGAVEVLRGCGASLCALGADGEVLLGAGLPLHVSPQEASTQGLVRELVSRGEAAGARVLCPVPEVAGGLDEPPVVPRFLAALSAAGAHALRVPAYATTPGCTASQAVAERGLLERGELDAIAFSSTAEAQGLAAVFGGPAALAAAVSRHGITLAAHGPYTAAGAASVLGVPVPVVSANFGSFNGLVAALEAHFTRK</sequence>
<dbReference type="PANTHER" id="PTHR38020:SF1">
    <property type="entry name" value="UROPORPHYRINOGEN-III SYNTHASE"/>
    <property type="match status" value="1"/>
</dbReference>
<name>A0A7S0WU85_9CHLO</name>
<dbReference type="AlphaFoldDB" id="A0A7S0WU85"/>
<dbReference type="PANTHER" id="PTHR38020">
    <property type="entry name" value="UROPORPHYRINOGEN-III SYNTHASE"/>
    <property type="match status" value="1"/>
</dbReference>
<dbReference type="Pfam" id="PF02602">
    <property type="entry name" value="HEM4"/>
    <property type="match status" value="1"/>
</dbReference>
<dbReference type="EMBL" id="HBFB01021333">
    <property type="protein sequence ID" value="CAD8684822.1"/>
    <property type="molecule type" value="Transcribed_RNA"/>
</dbReference>
<organism evidence="2">
    <name type="scientific">Chlamydomonas leiostraca</name>
    <dbReference type="NCBI Taxonomy" id="1034604"/>
    <lineage>
        <taxon>Eukaryota</taxon>
        <taxon>Viridiplantae</taxon>
        <taxon>Chlorophyta</taxon>
        <taxon>core chlorophytes</taxon>
        <taxon>Chlorophyceae</taxon>
        <taxon>CS clade</taxon>
        <taxon>Chlamydomonadales</taxon>
        <taxon>Chlamydomonadaceae</taxon>
        <taxon>Chlamydomonas</taxon>
    </lineage>
</organism>